<dbReference type="InterPro" id="IPR001789">
    <property type="entry name" value="Sig_transdc_resp-reg_receiver"/>
</dbReference>
<dbReference type="SUPFAM" id="SSF55785">
    <property type="entry name" value="PYP-like sensor domain (PAS domain)"/>
    <property type="match status" value="2"/>
</dbReference>
<dbReference type="Pfam" id="PF02518">
    <property type="entry name" value="HATPase_c"/>
    <property type="match status" value="1"/>
</dbReference>
<dbReference type="NCBIfam" id="TIGR00229">
    <property type="entry name" value="sensory_box"/>
    <property type="match status" value="1"/>
</dbReference>
<evidence type="ECO:0000256" key="17">
    <source>
        <dbReference type="ARBA" id="ARBA00064003"/>
    </source>
</evidence>
<evidence type="ECO:0000256" key="14">
    <source>
        <dbReference type="ARBA" id="ARBA00023012"/>
    </source>
</evidence>
<dbReference type="InterPro" id="IPR004358">
    <property type="entry name" value="Sig_transdc_His_kin-like_C"/>
</dbReference>
<evidence type="ECO:0000256" key="9">
    <source>
        <dbReference type="ARBA" id="ARBA00022692"/>
    </source>
</evidence>
<dbReference type="Gene3D" id="3.30.565.10">
    <property type="entry name" value="Histidine kinase-like ATPase, C-terminal domain"/>
    <property type="match status" value="1"/>
</dbReference>
<feature type="domain" description="Response regulatory" evidence="22">
    <location>
        <begin position="547"/>
        <end position="662"/>
    </location>
</feature>
<dbReference type="PROSITE" id="PS50112">
    <property type="entry name" value="PAS"/>
    <property type="match status" value="1"/>
</dbReference>
<dbReference type="SMART" id="SM00388">
    <property type="entry name" value="HisKA"/>
    <property type="match status" value="1"/>
</dbReference>
<dbReference type="SMART" id="SM00091">
    <property type="entry name" value="PAS"/>
    <property type="match status" value="2"/>
</dbReference>
<evidence type="ECO:0000256" key="13">
    <source>
        <dbReference type="ARBA" id="ARBA00022989"/>
    </source>
</evidence>
<dbReference type="GO" id="GO:0005524">
    <property type="term" value="F:ATP binding"/>
    <property type="evidence" value="ECO:0007669"/>
    <property type="project" value="UniProtKB-KW"/>
</dbReference>
<keyword evidence="15" id="KW-0472">Membrane</keyword>
<evidence type="ECO:0000256" key="3">
    <source>
        <dbReference type="ARBA" id="ARBA00006402"/>
    </source>
</evidence>
<evidence type="ECO:0000256" key="10">
    <source>
        <dbReference type="ARBA" id="ARBA00022741"/>
    </source>
</evidence>
<dbReference type="InterPro" id="IPR011006">
    <property type="entry name" value="CheY-like_superfamily"/>
</dbReference>
<feature type="modified residue" description="4-aspartylphosphate" evidence="20">
    <location>
        <position position="596"/>
    </location>
</feature>
<evidence type="ECO:0000256" key="8">
    <source>
        <dbReference type="ARBA" id="ARBA00022679"/>
    </source>
</evidence>
<evidence type="ECO:0000256" key="2">
    <source>
        <dbReference type="ARBA" id="ARBA00004651"/>
    </source>
</evidence>
<keyword evidence="12" id="KW-0067">ATP-binding</keyword>
<evidence type="ECO:0000256" key="19">
    <source>
        <dbReference type="ARBA" id="ARBA00074306"/>
    </source>
</evidence>
<dbReference type="SMART" id="SM00086">
    <property type="entry name" value="PAC"/>
    <property type="match status" value="2"/>
</dbReference>
<dbReference type="AlphaFoldDB" id="A0A4R3MG43"/>
<dbReference type="InterPro" id="IPR036890">
    <property type="entry name" value="HATPase_C_sf"/>
</dbReference>
<dbReference type="FunFam" id="1.10.287.130:FF:000002">
    <property type="entry name" value="Two-component osmosensing histidine kinase"/>
    <property type="match status" value="1"/>
</dbReference>
<evidence type="ECO:0000256" key="7">
    <source>
        <dbReference type="ARBA" id="ARBA00022553"/>
    </source>
</evidence>
<feature type="domain" description="PAC" evidence="24">
    <location>
        <begin position="89"/>
        <end position="141"/>
    </location>
</feature>
<dbReference type="GO" id="GO:0000155">
    <property type="term" value="F:phosphorelay sensor kinase activity"/>
    <property type="evidence" value="ECO:0007669"/>
    <property type="project" value="InterPro"/>
</dbReference>
<sequence>MKEISKLKEQDIDLLLSTLECIGDGVIATDNEANIIYINQSAANLIGKDISDVYHKNLETEFRLANITNDKELVIPYKEVIKEKKSLGLKKDTVLVHSDGSIKYISAKISPISNANGEVVGVVIVFRDITRIRKNEVEQINQKNNFKAVFDNSPLGMVILDENIKVYNYNQVYRSTFAKDKDTIIGEYFGNTLKCLNAMGAQCGQGKGCPLCNIRKNLIKVLEKKKPYKDIISNYNTLVNNKQIEKWLKYDFVPINIGGNKKILVVIEDITEKKKIEKNMKNSMEMAEEANKLKSEFLANMSHEIRTPLNGLLGMIDLTLLTELNKDQRENLLIAKSSGNLLLKIINDILDFSKMEAKKLEIENRQFDIYKMIQELIKIHNKKANEKEIELNIMGINNIPQFVYGDLYRLNQILNNLIHNAIKFTEFGSVDIIVDMKESDNNKKELTFIIKDTGIGIREKDLGNLFKSFSQLDGSYTKKYSGTGLGLVISKQLVEMMGGHIWVESKIGIGSTFGFSIPILLGAGNTNLEEKIVLNPLEKCNKDKNYTILLVEDDMVNQQLVLKILGSKYNIITANNGLDAIEIYKKIKDIDLILMDIQMPLMDGIQVTNMIRDIYKDSIPIIALTAYALGGDKEKFLEYGVNDYISKPIDMNLLLYKINQVINQHKEKGNKDGKKTFNVKLSELEQIKEFIIELDKGMKDNNLDLIENRANVLKMEAIKIDADSIKNKAFKIELSIRRGDLEEAYYFINQLKDEYNNLINERDGYK</sequence>
<comment type="subcellular location">
    <subcellularLocation>
        <location evidence="2">Cell membrane</location>
        <topology evidence="2">Multi-pass membrane protein</topology>
    </subcellularLocation>
</comment>
<keyword evidence="14" id="KW-0902">Two-component regulatory system</keyword>
<dbReference type="PRINTS" id="PR00344">
    <property type="entry name" value="BCTRLSENSOR"/>
</dbReference>
<dbReference type="SMART" id="SM00448">
    <property type="entry name" value="REC"/>
    <property type="match status" value="1"/>
</dbReference>
<evidence type="ECO:0000259" key="23">
    <source>
        <dbReference type="PROSITE" id="PS50112"/>
    </source>
</evidence>
<evidence type="ECO:0000256" key="6">
    <source>
        <dbReference type="ARBA" id="ARBA00022475"/>
    </source>
</evidence>
<dbReference type="InterPro" id="IPR003594">
    <property type="entry name" value="HATPase_dom"/>
</dbReference>
<dbReference type="EMBL" id="SMAL01000014">
    <property type="protein sequence ID" value="TCT12132.1"/>
    <property type="molecule type" value="Genomic_DNA"/>
</dbReference>
<evidence type="ECO:0000256" key="16">
    <source>
        <dbReference type="ARBA" id="ARBA00024867"/>
    </source>
</evidence>
<keyword evidence="9" id="KW-0812">Transmembrane</keyword>
<reference evidence="25 26" key="1">
    <citation type="submission" date="2019-03" db="EMBL/GenBank/DDBJ databases">
        <title>Genomic Encyclopedia of Type Strains, Phase IV (KMG-IV): sequencing the most valuable type-strain genomes for metagenomic binning, comparative biology and taxonomic classification.</title>
        <authorList>
            <person name="Goeker M."/>
        </authorList>
    </citation>
    <scope>NUCLEOTIDE SEQUENCE [LARGE SCALE GENOMIC DNA]</scope>
    <source>
        <strain evidence="25 26">DSM 24629</strain>
    </source>
</reference>
<keyword evidence="11 25" id="KW-0418">Kinase</keyword>
<evidence type="ECO:0000256" key="18">
    <source>
        <dbReference type="ARBA" id="ARBA00068150"/>
    </source>
</evidence>
<evidence type="ECO:0000256" key="5">
    <source>
        <dbReference type="ARBA" id="ARBA00018672"/>
    </source>
</evidence>
<dbReference type="GO" id="GO:0005886">
    <property type="term" value="C:plasma membrane"/>
    <property type="evidence" value="ECO:0007669"/>
    <property type="project" value="UniProtKB-SubCell"/>
</dbReference>
<dbReference type="Pfam" id="PF00512">
    <property type="entry name" value="HisKA"/>
    <property type="match status" value="1"/>
</dbReference>
<dbReference type="OrthoDB" id="9813048at2"/>
<dbReference type="SUPFAM" id="SSF55874">
    <property type="entry name" value="ATPase domain of HSP90 chaperone/DNA topoisomerase II/histidine kinase"/>
    <property type="match status" value="1"/>
</dbReference>
<proteinExistence type="inferred from homology"/>
<dbReference type="InterPro" id="IPR000700">
    <property type="entry name" value="PAS-assoc_C"/>
</dbReference>
<dbReference type="SUPFAM" id="SSF47226">
    <property type="entry name" value="Histidine-containing phosphotransfer domain, HPT domain"/>
    <property type="match status" value="1"/>
</dbReference>
<feature type="domain" description="Histidine kinase" evidence="21">
    <location>
        <begin position="300"/>
        <end position="521"/>
    </location>
</feature>
<dbReference type="SUPFAM" id="SSF47384">
    <property type="entry name" value="Homodimeric domain of signal transducing histidine kinase"/>
    <property type="match status" value="1"/>
</dbReference>
<dbReference type="EC" id="2.7.13.3" evidence="4"/>
<comment type="caution">
    <text evidence="25">The sequence shown here is derived from an EMBL/GenBank/DDBJ whole genome shotgun (WGS) entry which is preliminary data.</text>
</comment>
<dbReference type="InterPro" id="IPR001610">
    <property type="entry name" value="PAC"/>
</dbReference>
<dbReference type="FunFam" id="3.30.565.10:FF:000010">
    <property type="entry name" value="Sensor histidine kinase RcsC"/>
    <property type="match status" value="1"/>
</dbReference>
<dbReference type="Gene3D" id="3.30.450.20">
    <property type="entry name" value="PAS domain"/>
    <property type="match status" value="2"/>
</dbReference>
<evidence type="ECO:0000256" key="12">
    <source>
        <dbReference type="ARBA" id="ARBA00022840"/>
    </source>
</evidence>
<evidence type="ECO:0000259" key="24">
    <source>
        <dbReference type="PROSITE" id="PS50113"/>
    </source>
</evidence>
<accession>A0A4R3MG43</accession>
<dbReference type="InterPro" id="IPR036097">
    <property type="entry name" value="HisK_dim/P_sf"/>
</dbReference>
<dbReference type="RefSeq" id="WP_132254045.1">
    <property type="nucleotide sequence ID" value="NZ_SMAL01000014.1"/>
</dbReference>
<dbReference type="CDD" id="cd00130">
    <property type="entry name" value="PAS"/>
    <property type="match status" value="1"/>
</dbReference>
<evidence type="ECO:0000256" key="1">
    <source>
        <dbReference type="ARBA" id="ARBA00000085"/>
    </source>
</evidence>
<dbReference type="InterPro" id="IPR036641">
    <property type="entry name" value="HPT_dom_sf"/>
</dbReference>
<dbReference type="PROSITE" id="PS50113">
    <property type="entry name" value="PAC"/>
    <property type="match status" value="1"/>
</dbReference>
<keyword evidence="7 20" id="KW-0597">Phosphoprotein</keyword>
<comment type="catalytic activity">
    <reaction evidence="1">
        <text>ATP + protein L-histidine = ADP + protein N-phospho-L-histidine.</text>
        <dbReference type="EC" id="2.7.13.3"/>
    </reaction>
</comment>
<comment type="function">
    <text evidence="16">May play the central regulatory role in sporulation. It may be an element of the effector pathway responsible for the activation of sporulation genes in response to nutritional stress. Spo0A may act in concert with spo0H (a sigma factor) to control the expression of some genes that are critical to the sporulation process.</text>
</comment>
<dbReference type="PANTHER" id="PTHR45339:SF1">
    <property type="entry name" value="HYBRID SIGNAL TRANSDUCTION HISTIDINE KINASE J"/>
    <property type="match status" value="1"/>
</dbReference>
<dbReference type="PANTHER" id="PTHR45339">
    <property type="entry name" value="HYBRID SIGNAL TRANSDUCTION HISTIDINE KINASE J"/>
    <property type="match status" value="1"/>
</dbReference>
<dbReference type="CDD" id="cd00082">
    <property type="entry name" value="HisKA"/>
    <property type="match status" value="1"/>
</dbReference>
<dbReference type="SMART" id="SM00387">
    <property type="entry name" value="HATPase_c"/>
    <property type="match status" value="1"/>
</dbReference>
<evidence type="ECO:0000313" key="25">
    <source>
        <dbReference type="EMBL" id="TCT12132.1"/>
    </source>
</evidence>
<keyword evidence="10" id="KW-0547">Nucleotide-binding</keyword>
<dbReference type="InterPro" id="IPR005467">
    <property type="entry name" value="His_kinase_dom"/>
</dbReference>
<evidence type="ECO:0000256" key="4">
    <source>
        <dbReference type="ARBA" id="ARBA00012438"/>
    </source>
</evidence>
<keyword evidence="6" id="KW-1003">Cell membrane</keyword>
<keyword evidence="26" id="KW-1185">Reference proteome</keyword>
<dbReference type="PROSITE" id="PS50110">
    <property type="entry name" value="RESPONSE_REGULATORY"/>
    <property type="match status" value="1"/>
</dbReference>
<dbReference type="Pfam" id="PF00072">
    <property type="entry name" value="Response_reg"/>
    <property type="match status" value="1"/>
</dbReference>
<protein>
    <recommendedName>
        <fullName evidence="19">Circadian input-output histidine kinase CikA</fullName>
        <ecNumber evidence="4">2.7.13.3</ecNumber>
    </recommendedName>
    <alternativeName>
        <fullName evidence="18">Sensory/regulatory protein RpfC</fullName>
    </alternativeName>
    <alternativeName>
        <fullName evidence="5">Stage 0 sporulation protein A homolog</fullName>
    </alternativeName>
</protein>
<dbReference type="SUPFAM" id="SSF52172">
    <property type="entry name" value="CheY-like"/>
    <property type="match status" value="1"/>
</dbReference>
<dbReference type="Pfam" id="PF13426">
    <property type="entry name" value="PAS_9"/>
    <property type="match status" value="1"/>
</dbReference>
<evidence type="ECO:0000259" key="21">
    <source>
        <dbReference type="PROSITE" id="PS50109"/>
    </source>
</evidence>
<dbReference type="InterPro" id="IPR035965">
    <property type="entry name" value="PAS-like_dom_sf"/>
</dbReference>
<dbReference type="InterPro" id="IPR000014">
    <property type="entry name" value="PAS"/>
</dbReference>
<evidence type="ECO:0000256" key="11">
    <source>
        <dbReference type="ARBA" id="ARBA00022777"/>
    </source>
</evidence>
<evidence type="ECO:0000313" key="26">
    <source>
        <dbReference type="Proteomes" id="UP000294902"/>
    </source>
</evidence>
<evidence type="ECO:0000256" key="20">
    <source>
        <dbReference type="PROSITE-ProRule" id="PRU00169"/>
    </source>
</evidence>
<dbReference type="CDD" id="cd17546">
    <property type="entry name" value="REC_hyHK_CKI1_RcsC-like"/>
    <property type="match status" value="1"/>
</dbReference>
<organism evidence="25 26">
    <name type="scientific">Natranaerovirga pectinivora</name>
    <dbReference type="NCBI Taxonomy" id="682400"/>
    <lineage>
        <taxon>Bacteria</taxon>
        <taxon>Bacillati</taxon>
        <taxon>Bacillota</taxon>
        <taxon>Clostridia</taxon>
        <taxon>Lachnospirales</taxon>
        <taxon>Natranaerovirgaceae</taxon>
        <taxon>Natranaerovirga</taxon>
    </lineage>
</organism>
<dbReference type="Gene3D" id="1.10.287.130">
    <property type="match status" value="1"/>
</dbReference>
<dbReference type="Proteomes" id="UP000294902">
    <property type="component" value="Unassembled WGS sequence"/>
</dbReference>
<dbReference type="InterPro" id="IPR003661">
    <property type="entry name" value="HisK_dim/P_dom"/>
</dbReference>
<dbReference type="Gene3D" id="3.40.50.2300">
    <property type="match status" value="1"/>
</dbReference>
<gene>
    <name evidence="25" type="ORF">EDC18_11431</name>
</gene>
<evidence type="ECO:0000256" key="15">
    <source>
        <dbReference type="ARBA" id="ARBA00023136"/>
    </source>
</evidence>
<dbReference type="CDD" id="cd16922">
    <property type="entry name" value="HATPase_EvgS-ArcB-TorS-like"/>
    <property type="match status" value="1"/>
</dbReference>
<keyword evidence="13" id="KW-1133">Transmembrane helix</keyword>
<comment type="similarity">
    <text evidence="3">In the N-terminal section; belongs to the phytochrome family.</text>
</comment>
<name>A0A4R3MG43_9FIRM</name>
<dbReference type="PROSITE" id="PS50109">
    <property type="entry name" value="HIS_KIN"/>
    <property type="match status" value="1"/>
</dbReference>
<comment type="subunit">
    <text evidence="17">At low DSF concentrations, interacts with RpfF.</text>
</comment>
<evidence type="ECO:0000259" key="22">
    <source>
        <dbReference type="PROSITE" id="PS50110"/>
    </source>
</evidence>
<feature type="domain" description="PAS" evidence="23">
    <location>
        <begin position="11"/>
        <end position="62"/>
    </location>
</feature>
<keyword evidence="8" id="KW-0808">Transferase</keyword>